<dbReference type="Proteomes" id="UP000008064">
    <property type="component" value="Unassembled WGS sequence"/>
</dbReference>
<dbReference type="HOGENOM" id="CLU_106822_0_0_1"/>
<dbReference type="OrthoDB" id="2687560at2759"/>
<feature type="compositionally biased region" description="Polar residues" evidence="1">
    <location>
        <begin position="107"/>
        <end position="122"/>
    </location>
</feature>
<feature type="compositionally biased region" description="Basic residues" evidence="1">
    <location>
        <begin position="28"/>
        <end position="50"/>
    </location>
</feature>
<feature type="compositionally biased region" description="Basic residues" evidence="1">
    <location>
        <begin position="65"/>
        <end position="75"/>
    </location>
</feature>
<organism evidence="3">
    <name type="scientific">Serpula lacrymans var. lacrymans (strain S7.9)</name>
    <name type="common">Dry rot fungus</name>
    <dbReference type="NCBI Taxonomy" id="578457"/>
    <lineage>
        <taxon>Eukaryota</taxon>
        <taxon>Fungi</taxon>
        <taxon>Dikarya</taxon>
        <taxon>Basidiomycota</taxon>
        <taxon>Agaricomycotina</taxon>
        <taxon>Agaricomycetes</taxon>
        <taxon>Agaricomycetidae</taxon>
        <taxon>Boletales</taxon>
        <taxon>Coniophorineae</taxon>
        <taxon>Serpulaceae</taxon>
        <taxon>Serpula</taxon>
    </lineage>
</organism>
<protein>
    <submittedName>
        <fullName evidence="2">Uncharacterized protein</fullName>
    </submittedName>
</protein>
<sequence>MPDAGDGTRASLTSSIPSSSSHCSPYRTLRRRKRITLLKQKSSRSLRKRASIPFSEGVEISAPRSPRRDKVKRGSHVSSTASMGVDPPVRLGHPSRPYYTAIRKNMSRPNTPGLPNSASRTPSPIPPETTYTPRATKSLDCGERLAPVQNGFSLRPTSMVLPGQGVSGYPYAGFSLSGETELRMALARWRSQEAPDEPGEYRFRDMGRCDTKARMKGTVMKLGKGLKDLVLGRMQ</sequence>
<gene>
    <name evidence="2" type="ORF">SERLADRAFT_468559</name>
</gene>
<feature type="region of interest" description="Disordered" evidence="1">
    <location>
        <begin position="1"/>
        <end position="92"/>
    </location>
</feature>
<dbReference type="GeneID" id="18819431"/>
<dbReference type="RefSeq" id="XP_007318784.1">
    <property type="nucleotide sequence ID" value="XM_007318722.1"/>
</dbReference>
<dbReference type="EMBL" id="GL945434">
    <property type="protein sequence ID" value="EGO24765.1"/>
    <property type="molecule type" value="Genomic_DNA"/>
</dbReference>
<accession>F8NXU9</accession>
<dbReference type="KEGG" id="sla:SERLADRAFT_468559"/>
<evidence type="ECO:0000256" key="1">
    <source>
        <dbReference type="SAM" id="MobiDB-lite"/>
    </source>
</evidence>
<evidence type="ECO:0000313" key="3">
    <source>
        <dbReference type="Proteomes" id="UP000008064"/>
    </source>
</evidence>
<name>F8NXU9_SERL9</name>
<feature type="region of interest" description="Disordered" evidence="1">
    <location>
        <begin position="104"/>
        <end position="135"/>
    </location>
</feature>
<proteinExistence type="predicted"/>
<feature type="compositionally biased region" description="Low complexity" evidence="1">
    <location>
        <begin position="11"/>
        <end position="24"/>
    </location>
</feature>
<reference evidence="3" key="1">
    <citation type="journal article" date="2011" name="Science">
        <title>The plant cell wall-decomposing machinery underlies the functional diversity of forest fungi.</title>
        <authorList>
            <person name="Eastwood D.C."/>
            <person name="Floudas D."/>
            <person name="Binder M."/>
            <person name="Majcherczyk A."/>
            <person name="Schneider P."/>
            <person name="Aerts A."/>
            <person name="Asiegbu F.O."/>
            <person name="Baker S.E."/>
            <person name="Barry K."/>
            <person name="Bendiksby M."/>
            <person name="Blumentritt M."/>
            <person name="Coutinho P.M."/>
            <person name="Cullen D."/>
            <person name="de Vries R.P."/>
            <person name="Gathman A."/>
            <person name="Goodell B."/>
            <person name="Henrissat B."/>
            <person name="Ihrmark K."/>
            <person name="Kauserud H."/>
            <person name="Kohler A."/>
            <person name="LaButti K."/>
            <person name="Lapidus A."/>
            <person name="Lavin J.L."/>
            <person name="Lee Y.-H."/>
            <person name="Lindquist E."/>
            <person name="Lilly W."/>
            <person name="Lucas S."/>
            <person name="Morin E."/>
            <person name="Murat C."/>
            <person name="Oguiza J.A."/>
            <person name="Park J."/>
            <person name="Pisabarro A.G."/>
            <person name="Riley R."/>
            <person name="Rosling A."/>
            <person name="Salamov A."/>
            <person name="Schmidt O."/>
            <person name="Schmutz J."/>
            <person name="Skrede I."/>
            <person name="Stenlid J."/>
            <person name="Wiebenga A."/>
            <person name="Xie X."/>
            <person name="Kuees U."/>
            <person name="Hibbett D.S."/>
            <person name="Hoffmeister D."/>
            <person name="Hoegberg N."/>
            <person name="Martin F."/>
            <person name="Grigoriev I.V."/>
            <person name="Watkinson S.C."/>
        </authorList>
    </citation>
    <scope>NUCLEOTIDE SEQUENCE [LARGE SCALE GENOMIC DNA]</scope>
    <source>
        <strain evidence="3">S7.9</strain>
    </source>
</reference>
<dbReference type="AlphaFoldDB" id="F8NXU9"/>
<evidence type="ECO:0000313" key="2">
    <source>
        <dbReference type="EMBL" id="EGO24765.1"/>
    </source>
</evidence>